<evidence type="ECO:0000313" key="2">
    <source>
        <dbReference type="Proteomes" id="UP001600888"/>
    </source>
</evidence>
<proteinExistence type="predicted"/>
<name>A0ABR4EV67_9PEZI</name>
<dbReference type="Proteomes" id="UP001600888">
    <property type="component" value="Unassembled WGS sequence"/>
</dbReference>
<protein>
    <submittedName>
        <fullName evidence="1">Uncharacterized protein</fullName>
    </submittedName>
</protein>
<accession>A0ABR4EV67</accession>
<sequence>MNATSALELWAYNIFEPFFQIKESPDYYTITEEILGLAKANVTEHVITLLSTQNNESIAESINFLSEMIIEYSPSVATAVEHCTLAAFINLTQIENVTSMNPLEYVPSIKNATKNCLIEKGAVSEVQKEFEVQTGFEDEDENPWAVFVKLFWFSWAPVTVLFGPMWEILFPCRNQPYPCKGR</sequence>
<comment type="caution">
    <text evidence="1">The sequence shown here is derived from an EMBL/GenBank/DDBJ whole genome shotgun (WGS) entry which is preliminary data.</text>
</comment>
<dbReference type="EMBL" id="JBAWTH010000025">
    <property type="protein sequence ID" value="KAL2286339.1"/>
    <property type="molecule type" value="Genomic_DNA"/>
</dbReference>
<gene>
    <name evidence="1" type="ORF">FJTKL_07113</name>
</gene>
<evidence type="ECO:0000313" key="1">
    <source>
        <dbReference type="EMBL" id="KAL2286339.1"/>
    </source>
</evidence>
<organism evidence="1 2">
    <name type="scientific">Diaporthe vaccinii</name>
    <dbReference type="NCBI Taxonomy" id="105482"/>
    <lineage>
        <taxon>Eukaryota</taxon>
        <taxon>Fungi</taxon>
        <taxon>Dikarya</taxon>
        <taxon>Ascomycota</taxon>
        <taxon>Pezizomycotina</taxon>
        <taxon>Sordariomycetes</taxon>
        <taxon>Sordariomycetidae</taxon>
        <taxon>Diaporthales</taxon>
        <taxon>Diaporthaceae</taxon>
        <taxon>Diaporthe</taxon>
        <taxon>Diaporthe eres species complex</taxon>
    </lineage>
</organism>
<keyword evidence="2" id="KW-1185">Reference proteome</keyword>
<reference evidence="1 2" key="1">
    <citation type="submission" date="2024-03" db="EMBL/GenBank/DDBJ databases">
        <title>A high-quality draft genome sequence of Diaporthe vaccinii, a causative agent of upright dieback and viscid rot disease in cranberry plants.</title>
        <authorList>
            <person name="Sarrasin M."/>
            <person name="Lang B.F."/>
            <person name="Burger G."/>
        </authorList>
    </citation>
    <scope>NUCLEOTIDE SEQUENCE [LARGE SCALE GENOMIC DNA]</scope>
    <source>
        <strain evidence="1 2">IS7</strain>
    </source>
</reference>